<dbReference type="EMBL" id="JAATIP010000008">
    <property type="protein sequence ID" value="KAF4394948.1"/>
    <property type="molecule type" value="Genomic_DNA"/>
</dbReference>
<feature type="region of interest" description="Disordered" evidence="1">
    <location>
        <begin position="14"/>
        <end position="33"/>
    </location>
</feature>
<proteinExistence type="predicted"/>
<gene>
    <name evidence="2" type="ORF">F8388_017676</name>
</gene>
<evidence type="ECO:0000313" key="3">
    <source>
        <dbReference type="Proteomes" id="UP000525078"/>
    </source>
</evidence>
<evidence type="ECO:0000313" key="2">
    <source>
        <dbReference type="EMBL" id="KAF4394948.1"/>
    </source>
</evidence>
<dbReference type="Proteomes" id="UP000525078">
    <property type="component" value="Unassembled WGS sequence"/>
</dbReference>
<comment type="caution">
    <text evidence="2">The sequence shown here is derived from an EMBL/GenBank/DDBJ whole genome shotgun (WGS) entry which is preliminary data.</text>
</comment>
<name>A0A7J6HJU3_CANSA</name>
<reference evidence="2 3" key="1">
    <citation type="journal article" date="2020" name="bioRxiv">
        <title>Sequence and annotation of 42 cannabis genomes reveals extensive copy number variation in cannabinoid synthesis and pathogen resistance genes.</title>
        <authorList>
            <person name="Mckernan K.J."/>
            <person name="Helbert Y."/>
            <person name="Kane L.T."/>
            <person name="Ebling H."/>
            <person name="Zhang L."/>
            <person name="Liu B."/>
            <person name="Eaton Z."/>
            <person name="Mclaughlin S."/>
            <person name="Kingan S."/>
            <person name="Baybayan P."/>
            <person name="Concepcion G."/>
            <person name="Jordan M."/>
            <person name="Riva A."/>
            <person name="Barbazuk W."/>
            <person name="Harkins T."/>
        </authorList>
    </citation>
    <scope>NUCLEOTIDE SEQUENCE [LARGE SCALE GENOMIC DNA]</scope>
    <source>
        <strain evidence="3">cv. Jamaican Lion 4</strain>
        <tissue evidence="2">Leaf</tissue>
    </source>
</reference>
<accession>A0A7J6HJU3</accession>
<feature type="compositionally biased region" description="Polar residues" evidence="1">
    <location>
        <begin position="14"/>
        <end position="29"/>
    </location>
</feature>
<sequence>MNIVKGVADLIRRTSTGQNEESASGSQAGSFCPPGPRIRFSEIGDEAVLKALWERFEKAADKVDKRRAFLVFLKQFLVVYKKWEPDNFGQLSDAASTSIPLAELPSHFGDVVIGCFAGHPAEIIWTLSEELKQITALVTDLSTSLVRSAATDFSCPSATLSITSEGVFGYYGGIQKLIALMKGSVVQLKSISGALCADENLSSITVEKASLLQQILVFIELNSNVYENSQLYNNSIGFILGVGESSVDSSSSLNVPSETMISWHQKAVVSVMEAGGLNWLVDTGFVSELLRVVRRLSMREQEIDFSLHHLALRILRSALFDNPRGQNHFKSIGGLEVLLDGLGLPPNNNQMLMNSTCAVEKRVFIKTLQHCILVAFRKVLVTFPLSLDVFREEGIWELIFSESFFYFGPTSEDASAKSCTYNESLTKNEVYSTSHIIDNQAKSYGVDILQRELISFLEFAATLSGSAHNLG</sequence>
<dbReference type="AlphaFoldDB" id="A0A7J6HJU3"/>
<evidence type="ECO:0000256" key="1">
    <source>
        <dbReference type="SAM" id="MobiDB-lite"/>
    </source>
</evidence>
<organism evidence="2 3">
    <name type="scientific">Cannabis sativa</name>
    <name type="common">Hemp</name>
    <name type="synonym">Marijuana</name>
    <dbReference type="NCBI Taxonomy" id="3483"/>
    <lineage>
        <taxon>Eukaryota</taxon>
        <taxon>Viridiplantae</taxon>
        <taxon>Streptophyta</taxon>
        <taxon>Embryophyta</taxon>
        <taxon>Tracheophyta</taxon>
        <taxon>Spermatophyta</taxon>
        <taxon>Magnoliopsida</taxon>
        <taxon>eudicotyledons</taxon>
        <taxon>Gunneridae</taxon>
        <taxon>Pentapetalae</taxon>
        <taxon>rosids</taxon>
        <taxon>fabids</taxon>
        <taxon>Rosales</taxon>
        <taxon>Cannabaceae</taxon>
        <taxon>Cannabis</taxon>
    </lineage>
</organism>
<protein>
    <submittedName>
        <fullName evidence="2">Uncharacterized protein</fullName>
    </submittedName>
</protein>